<dbReference type="SUPFAM" id="SSF81324">
    <property type="entry name" value="Voltage-gated potassium channels"/>
    <property type="match status" value="1"/>
</dbReference>
<feature type="transmembrane region" description="Helical" evidence="14">
    <location>
        <begin position="628"/>
        <end position="646"/>
    </location>
</feature>
<feature type="transmembrane region" description="Helical" evidence="14">
    <location>
        <begin position="658"/>
        <end position="679"/>
    </location>
</feature>
<organism evidence="22 24">
    <name type="scientific">Rotaria socialis</name>
    <dbReference type="NCBI Taxonomy" id="392032"/>
    <lineage>
        <taxon>Eukaryota</taxon>
        <taxon>Metazoa</taxon>
        <taxon>Spiralia</taxon>
        <taxon>Gnathifera</taxon>
        <taxon>Rotifera</taxon>
        <taxon>Eurotatoria</taxon>
        <taxon>Bdelloidea</taxon>
        <taxon>Philodinida</taxon>
        <taxon>Philodinidae</taxon>
        <taxon>Rotaria</taxon>
    </lineage>
</organism>
<evidence type="ECO:0000256" key="11">
    <source>
        <dbReference type="ARBA" id="ARBA00023286"/>
    </source>
</evidence>
<keyword evidence="7 14" id="KW-0472">Membrane</keyword>
<evidence type="ECO:0000259" key="15">
    <source>
        <dbReference type="SMART" id="SM00079"/>
    </source>
</evidence>
<dbReference type="EMBL" id="CAJOBO010003680">
    <property type="protein sequence ID" value="CAF4500327.1"/>
    <property type="molecule type" value="Genomic_DNA"/>
</dbReference>
<dbReference type="SUPFAM" id="SSF53850">
    <property type="entry name" value="Periplasmic binding protein-like II"/>
    <property type="match status" value="1"/>
</dbReference>
<evidence type="ECO:0000313" key="18">
    <source>
        <dbReference type="EMBL" id="CAF3472821.1"/>
    </source>
</evidence>
<dbReference type="GO" id="GO:0045211">
    <property type="term" value="C:postsynaptic membrane"/>
    <property type="evidence" value="ECO:0007669"/>
    <property type="project" value="UniProtKB-SubCell"/>
</dbReference>
<dbReference type="InterPro" id="IPR001828">
    <property type="entry name" value="ANF_lig-bd_rcpt"/>
</dbReference>
<dbReference type="Pfam" id="PF10613">
    <property type="entry name" value="Lig_chan-Glu_bd"/>
    <property type="match status" value="1"/>
</dbReference>
<dbReference type="EMBL" id="CAJNYU010003776">
    <property type="protein sequence ID" value="CAF3701829.1"/>
    <property type="molecule type" value="Genomic_DNA"/>
</dbReference>
<keyword evidence="8" id="KW-0675">Receptor</keyword>
<dbReference type="Gene3D" id="1.10.287.70">
    <property type="match status" value="1"/>
</dbReference>
<evidence type="ECO:0000256" key="12">
    <source>
        <dbReference type="ARBA" id="ARBA00023303"/>
    </source>
</evidence>
<dbReference type="EMBL" id="CAJOBP010001970">
    <property type="protein sequence ID" value="CAF4325292.1"/>
    <property type="molecule type" value="Genomic_DNA"/>
</dbReference>
<evidence type="ECO:0000313" key="21">
    <source>
        <dbReference type="EMBL" id="CAF4500327.1"/>
    </source>
</evidence>
<keyword evidence="4 14" id="KW-1133">Transmembrane helix</keyword>
<evidence type="ECO:0000256" key="9">
    <source>
        <dbReference type="ARBA" id="ARBA00023180"/>
    </source>
</evidence>
<evidence type="ECO:0000256" key="13">
    <source>
        <dbReference type="ARBA" id="ARBA00034100"/>
    </source>
</evidence>
<dbReference type="Pfam" id="PF01094">
    <property type="entry name" value="ANF_receptor"/>
    <property type="match status" value="1"/>
</dbReference>
<evidence type="ECO:0000313" key="23">
    <source>
        <dbReference type="EMBL" id="CAF4848087.1"/>
    </source>
</evidence>
<dbReference type="PRINTS" id="PR00248">
    <property type="entry name" value="GPCRMGR"/>
</dbReference>
<keyword evidence="11" id="KW-1071">Ligand-gated ion channel</keyword>
<comment type="subcellular location">
    <subcellularLocation>
        <location evidence="1">Membrane</location>
        <topology evidence="1">Multi-pass membrane protein</topology>
    </subcellularLocation>
    <subcellularLocation>
        <location evidence="13">Postsynaptic cell membrane</location>
    </subcellularLocation>
</comment>
<evidence type="ECO:0000256" key="5">
    <source>
        <dbReference type="ARBA" id="ARBA00023018"/>
    </source>
</evidence>
<keyword evidence="12" id="KW-0407">Ion channel</keyword>
<sequence>MQKAVYIFRFDSDILKIICRRFKLRLAKYIEENQIVCQAAMIPSWNFQYVLLYFMVAQLNVNYVRAVWPLGNSSNIQLLGLFDNLSNKSESSSLSIHSRAMFKSALLLSRQYNITIGGQFIGWQSAETNGNIIDALSKTCQALSFSNIVGIVGPGLSREAYLVVDFGKTIGIPVISYSVTDPDLSNRNVYRNFFRTVPSDNSTALAIVKLFARYNWTSCIVIYQNDAFGTGGSKIINEAFINNNLIVDQLIIFDIVTLRIRGDLKNYLTNSPARIVILWVQSSYIKSILENAIQHDLMAPQFTWILCSSISLKNFNETFYEKLIGSFSIEPVTASVVDAPINTTLLNAAYQIWQQYEPETFPGATNVNSYALFAFDATWTLIKSLENVCATLKNNSYSCLSFIGSSFCFHRRFVHSDLLLNTLCRTDFLGVSGRIKFNFNVTDRIIGSYYYAQNVQPSSNGSDFVPVLQYSDSTDWKTFKQTNVIIWPGSSLVPPTGRAILEGITLRIGVIESPPFTIVTNVIDEVGQNTSKLTGYVPDLIQLLADKIGFIPNVQLAPPNQTYAGLVQEVVNGHYDIVIGDVTITATRRELVGFSNAIFDNSLRILMRKTPDVSIEMLAFLKPFSHTLWLLVLGACVYAGLLICFIERQDNEMFQNRSILSQITMSIWYSFGNIVGYGVDFHVNTAAGRLITAGLYMLSLILVATYTANLASDLTISKSKDSISGIHDIKNGKMPFNRIGIRMGTAGEDYYLREISFGSRSYYPLKSRQEMYDSLLAGIIDASFMDIGTAEYMTNNIYCNLTVIGEDFDKGVFGIVTPKEWLYAKDLDVNILLLRESGDLDDLRQKWFQKRNCLNLDETSIAMQINSMGGLFLIFTIGTFLSLLLFLWSKRFIIKHNLLNLLRRKKFLFKKKVKMVKYSSKTSNHTENSRIPLSTIVRLRP</sequence>
<keyword evidence="3 14" id="KW-0812">Transmembrane</keyword>
<dbReference type="InterPro" id="IPR015683">
    <property type="entry name" value="Ionotropic_Glu_rcpt"/>
</dbReference>
<proteinExistence type="predicted"/>
<dbReference type="Proteomes" id="UP000663872">
    <property type="component" value="Unassembled WGS sequence"/>
</dbReference>
<dbReference type="InterPro" id="IPR000337">
    <property type="entry name" value="GPCR_3"/>
</dbReference>
<evidence type="ECO:0000256" key="8">
    <source>
        <dbReference type="ARBA" id="ARBA00023170"/>
    </source>
</evidence>
<feature type="domain" description="Ionotropic glutamate receptor C-terminal" evidence="15">
    <location>
        <begin position="505"/>
        <end position="850"/>
    </location>
</feature>
<dbReference type="Proteomes" id="UP000663833">
    <property type="component" value="Unassembled WGS sequence"/>
</dbReference>
<dbReference type="SMART" id="SM00079">
    <property type="entry name" value="PBPe"/>
    <property type="match status" value="1"/>
</dbReference>
<dbReference type="Proteomes" id="UP000663848">
    <property type="component" value="Unassembled WGS sequence"/>
</dbReference>
<dbReference type="Pfam" id="PF00060">
    <property type="entry name" value="Lig_chan"/>
    <property type="match status" value="1"/>
</dbReference>
<evidence type="ECO:0000313" key="22">
    <source>
        <dbReference type="EMBL" id="CAF4608374.1"/>
    </source>
</evidence>
<evidence type="ECO:0000256" key="6">
    <source>
        <dbReference type="ARBA" id="ARBA00023065"/>
    </source>
</evidence>
<dbReference type="EMBL" id="CAJOBQ010003500">
    <property type="protein sequence ID" value="CAF4608374.1"/>
    <property type="molecule type" value="Genomic_DNA"/>
</dbReference>
<evidence type="ECO:0000256" key="3">
    <source>
        <dbReference type="ARBA" id="ARBA00022692"/>
    </source>
</evidence>
<dbReference type="InterPro" id="IPR001320">
    <property type="entry name" value="Iontro_rcpt_C"/>
</dbReference>
<feature type="transmembrane region" description="Helical" evidence="14">
    <location>
        <begin position="870"/>
        <end position="888"/>
    </location>
</feature>
<reference evidence="22" key="1">
    <citation type="submission" date="2021-02" db="EMBL/GenBank/DDBJ databases">
        <authorList>
            <person name="Nowell W R."/>
        </authorList>
    </citation>
    <scope>NUCLEOTIDE SEQUENCE</scope>
</reference>
<evidence type="ECO:0000256" key="4">
    <source>
        <dbReference type="ARBA" id="ARBA00022989"/>
    </source>
</evidence>
<dbReference type="SUPFAM" id="SSF53822">
    <property type="entry name" value="Periplasmic binding protein-like I"/>
    <property type="match status" value="1"/>
</dbReference>
<evidence type="ECO:0000256" key="10">
    <source>
        <dbReference type="ARBA" id="ARBA00023257"/>
    </source>
</evidence>
<dbReference type="OrthoDB" id="5984008at2759"/>
<dbReference type="EMBL" id="CAJNYT010002518">
    <property type="protein sequence ID" value="CAF3472821.1"/>
    <property type="molecule type" value="Genomic_DNA"/>
</dbReference>
<dbReference type="EMBL" id="CAJNYD010002565">
    <property type="protein sequence ID" value="CAF3429576.1"/>
    <property type="molecule type" value="Genomic_DNA"/>
</dbReference>
<evidence type="ECO:0000313" key="25">
    <source>
        <dbReference type="Proteomes" id="UP000663873"/>
    </source>
</evidence>
<dbReference type="Proteomes" id="UP000663869">
    <property type="component" value="Unassembled WGS sequence"/>
</dbReference>
<evidence type="ECO:0000313" key="16">
    <source>
        <dbReference type="EMBL" id="CAF3314373.1"/>
    </source>
</evidence>
<dbReference type="PANTHER" id="PTHR18966">
    <property type="entry name" value="IONOTROPIC GLUTAMATE RECEPTOR"/>
    <property type="match status" value="1"/>
</dbReference>
<dbReference type="Proteomes" id="UP000663862">
    <property type="component" value="Unassembled WGS sequence"/>
</dbReference>
<keyword evidence="6" id="KW-0406">Ion transport</keyword>
<feature type="transmembrane region" description="Helical" evidence="14">
    <location>
        <begin position="691"/>
        <end position="711"/>
    </location>
</feature>
<evidence type="ECO:0000256" key="2">
    <source>
        <dbReference type="ARBA" id="ARBA00022448"/>
    </source>
</evidence>
<name>A0A821CLU2_9BILA</name>
<keyword evidence="9" id="KW-0325">Glycoprotein</keyword>
<dbReference type="Gene3D" id="3.40.50.2300">
    <property type="match status" value="2"/>
</dbReference>
<gene>
    <name evidence="19" type="ORF">FME351_LOCUS27780</name>
    <name evidence="18" type="ORF">GRG538_LOCUS15786</name>
    <name evidence="21" type="ORF">HFQ381_LOCUS27722</name>
    <name evidence="17" type="ORF">LUA448_LOCUS20211</name>
    <name evidence="23" type="ORF">QYT958_LOCUS26957</name>
    <name evidence="16" type="ORF">TIS948_LOCUS19585</name>
    <name evidence="22" type="ORF">TSG867_LOCUS28273</name>
    <name evidence="20" type="ORF">UJA718_LOCUS14137</name>
</gene>
<evidence type="ECO:0000313" key="20">
    <source>
        <dbReference type="EMBL" id="CAF4325292.1"/>
    </source>
</evidence>
<keyword evidence="5" id="KW-0770">Synapse</keyword>
<evidence type="ECO:0000313" key="24">
    <source>
        <dbReference type="Proteomes" id="UP000663862"/>
    </source>
</evidence>
<evidence type="ECO:0000256" key="7">
    <source>
        <dbReference type="ARBA" id="ARBA00023136"/>
    </source>
</evidence>
<keyword evidence="2" id="KW-0813">Transport</keyword>
<dbReference type="Gene3D" id="3.40.190.10">
    <property type="entry name" value="Periplasmic binding protein-like II"/>
    <property type="match status" value="2"/>
</dbReference>
<dbReference type="InterPro" id="IPR028082">
    <property type="entry name" value="Peripla_BP_I"/>
</dbReference>
<dbReference type="Proteomes" id="UP000663825">
    <property type="component" value="Unassembled WGS sequence"/>
</dbReference>
<dbReference type="Proteomes" id="UP000663873">
    <property type="component" value="Unassembled WGS sequence"/>
</dbReference>
<evidence type="ECO:0000313" key="19">
    <source>
        <dbReference type="EMBL" id="CAF3701829.1"/>
    </source>
</evidence>
<keyword evidence="25" id="KW-1185">Reference proteome</keyword>
<dbReference type="AlphaFoldDB" id="A0A821CLU2"/>
<dbReference type="GO" id="GO:0015276">
    <property type="term" value="F:ligand-gated monoatomic ion channel activity"/>
    <property type="evidence" value="ECO:0007669"/>
    <property type="project" value="InterPro"/>
</dbReference>
<evidence type="ECO:0000313" key="17">
    <source>
        <dbReference type="EMBL" id="CAF3429576.1"/>
    </source>
</evidence>
<accession>A0A821CLU2</accession>
<dbReference type="EMBL" id="CAJOBR010006633">
    <property type="protein sequence ID" value="CAF4848087.1"/>
    <property type="molecule type" value="Genomic_DNA"/>
</dbReference>
<dbReference type="EMBL" id="CAJNXB010003445">
    <property type="protein sequence ID" value="CAF3314373.1"/>
    <property type="molecule type" value="Genomic_DNA"/>
</dbReference>
<keyword evidence="10" id="KW-0628">Postsynaptic cell membrane</keyword>
<comment type="caution">
    <text evidence="22">The sequence shown here is derived from an EMBL/GenBank/DDBJ whole genome shotgun (WGS) entry which is preliminary data.</text>
</comment>
<evidence type="ECO:0000256" key="1">
    <source>
        <dbReference type="ARBA" id="ARBA00004141"/>
    </source>
</evidence>
<evidence type="ECO:0000256" key="14">
    <source>
        <dbReference type="SAM" id="Phobius"/>
    </source>
</evidence>
<dbReference type="Proteomes" id="UP000663851">
    <property type="component" value="Unassembled WGS sequence"/>
</dbReference>
<protein>
    <recommendedName>
        <fullName evidence="15">Ionotropic glutamate receptor C-terminal domain-containing protein</fullName>
    </recommendedName>
</protein>
<dbReference type="InterPro" id="IPR019594">
    <property type="entry name" value="Glu/Gly-bd"/>
</dbReference>
<dbReference type="GO" id="GO:0004930">
    <property type="term" value="F:G protein-coupled receptor activity"/>
    <property type="evidence" value="ECO:0007669"/>
    <property type="project" value="InterPro"/>
</dbReference>